<dbReference type="PANTHER" id="PTHR10695:SF46">
    <property type="entry name" value="BIFUNCTIONAL COENZYME A SYNTHASE-RELATED"/>
    <property type="match status" value="1"/>
</dbReference>
<keyword evidence="2" id="KW-0548">Nucleotidyltransferase</keyword>
<accession>A0A0G2HDV6</accession>
<proteinExistence type="predicted"/>
<dbReference type="Proteomes" id="UP000034182">
    <property type="component" value="Unassembled WGS sequence"/>
</dbReference>
<feature type="region of interest" description="Disordered" evidence="1">
    <location>
        <begin position="379"/>
        <end position="414"/>
    </location>
</feature>
<reference evidence="2 3" key="1">
    <citation type="submission" date="2015-03" db="EMBL/GenBank/DDBJ databases">
        <authorList>
            <person name="Morales-Cruz A."/>
            <person name="Amrine K.C."/>
            <person name="Cantu D."/>
        </authorList>
    </citation>
    <scope>NUCLEOTIDE SEQUENCE [LARGE SCALE GENOMIC DNA]</scope>
    <source>
        <strain evidence="2">DS831</strain>
    </source>
</reference>
<keyword evidence="2" id="KW-0808">Transferase</keyword>
<organism evidence="2 3">
    <name type="scientific">Diplodia seriata</name>
    <dbReference type="NCBI Taxonomy" id="420778"/>
    <lineage>
        <taxon>Eukaryota</taxon>
        <taxon>Fungi</taxon>
        <taxon>Dikarya</taxon>
        <taxon>Ascomycota</taxon>
        <taxon>Pezizomycotina</taxon>
        <taxon>Dothideomycetes</taxon>
        <taxon>Dothideomycetes incertae sedis</taxon>
        <taxon>Botryosphaeriales</taxon>
        <taxon>Botryosphaeriaceae</taxon>
        <taxon>Diplodia</taxon>
    </lineage>
</organism>
<dbReference type="AlphaFoldDB" id="A0A0G2HDV6"/>
<dbReference type="EMBL" id="LAQI01000031">
    <property type="protein sequence ID" value="KKY26700.1"/>
    <property type="molecule type" value="Genomic_DNA"/>
</dbReference>
<comment type="caution">
    <text evidence="2">The sequence shown here is derived from an EMBL/GenBank/DDBJ whole genome shotgun (WGS) entry which is preliminary data.</text>
</comment>
<gene>
    <name evidence="2" type="ORF">UCDDS831_g01360</name>
</gene>
<name>A0A0G2HDV6_9PEZI</name>
<dbReference type="PANTHER" id="PTHR10695">
    <property type="entry name" value="DEPHOSPHO-COA KINASE-RELATED"/>
    <property type="match status" value="1"/>
</dbReference>
<dbReference type="GO" id="GO:0015937">
    <property type="term" value="P:coenzyme A biosynthetic process"/>
    <property type="evidence" value="ECO:0007669"/>
    <property type="project" value="TreeGrafter"/>
</dbReference>
<evidence type="ECO:0000313" key="3">
    <source>
        <dbReference type="Proteomes" id="UP000034182"/>
    </source>
</evidence>
<evidence type="ECO:0000256" key="1">
    <source>
        <dbReference type="SAM" id="MobiDB-lite"/>
    </source>
</evidence>
<dbReference type="GO" id="GO:0004140">
    <property type="term" value="F:dephospho-CoA kinase activity"/>
    <property type="evidence" value="ECO:0007669"/>
    <property type="project" value="TreeGrafter"/>
</dbReference>
<dbReference type="SUPFAM" id="SSF52374">
    <property type="entry name" value="Nucleotidylyl transferase"/>
    <property type="match status" value="1"/>
</dbReference>
<dbReference type="GO" id="GO:0016779">
    <property type="term" value="F:nucleotidyltransferase activity"/>
    <property type="evidence" value="ECO:0007669"/>
    <property type="project" value="UniProtKB-KW"/>
</dbReference>
<dbReference type="Gene3D" id="3.40.50.620">
    <property type="entry name" value="HUPs"/>
    <property type="match status" value="1"/>
</dbReference>
<reference evidence="2 3" key="2">
    <citation type="submission" date="2015-05" db="EMBL/GenBank/DDBJ databases">
        <title>Distinctive expansion of gene families associated with plant cell wall degradation and secondary metabolism in the genomes of grapevine trunk pathogens.</title>
        <authorList>
            <person name="Lawrence D.P."/>
            <person name="Travadon R."/>
            <person name="Rolshausen P.E."/>
            <person name="Baumgartner K."/>
        </authorList>
    </citation>
    <scope>NUCLEOTIDE SEQUENCE [LARGE SCALE GENOMIC DNA]</scope>
    <source>
        <strain evidence="2">DS831</strain>
    </source>
</reference>
<dbReference type="InterPro" id="IPR014729">
    <property type="entry name" value="Rossmann-like_a/b/a_fold"/>
</dbReference>
<feature type="compositionally biased region" description="Polar residues" evidence="1">
    <location>
        <begin position="389"/>
        <end position="398"/>
    </location>
</feature>
<evidence type="ECO:0000313" key="2">
    <source>
        <dbReference type="EMBL" id="KKY26700.1"/>
    </source>
</evidence>
<sequence length="414" mass="44873">MTMPQPGRQSARHLLLLPPPPSPPSFVTLKAAYGATLCLVLRQLQHASASTTGPALLEIALPCPHLHANERVPRRALFARTQSLVAGLYKLICVVAARERIDVESADGVDARVLLLAYPRNGALSHLPAEGRAEADLQGPVIDIGTLAQSGRSWETVYAVESEAGEHMLKTFQALGKRMHNIARLRGGIVQLSDGDANEPTLDEARRHISVAVGGTFDHLHIGHKLLLTMTAFAVEPATSVEGSKRAITIGITGDELLKNKKYAEYLESWDARQQRIFEFLRCIIDFAPPGGGMQKVEELNNPGPNGHAVNITLPTNLVLKCVEIWDPYGPTITDESISALILSGETRSGGQAVNAKRQEKSWPELEVLEVDVLDAQEEQDAQGAGVEQTFQSKLSSTEIRRLQSEKSGPTGHA</sequence>
<protein>
    <submittedName>
        <fullName evidence="2">Putative pantetheine-phosphate adenylyltransferase family protein</fullName>
    </submittedName>
</protein>